<evidence type="ECO:0000313" key="2">
    <source>
        <dbReference type="EMBL" id="KOM41666.1"/>
    </source>
</evidence>
<gene>
    <name evidence="2" type="ORF">LR48_Vigan04g186400</name>
</gene>
<evidence type="ECO:0000313" key="3">
    <source>
        <dbReference type="Proteomes" id="UP000053144"/>
    </source>
</evidence>
<organism evidence="2 3">
    <name type="scientific">Phaseolus angularis</name>
    <name type="common">Azuki bean</name>
    <name type="synonym">Vigna angularis</name>
    <dbReference type="NCBI Taxonomy" id="3914"/>
    <lineage>
        <taxon>Eukaryota</taxon>
        <taxon>Viridiplantae</taxon>
        <taxon>Streptophyta</taxon>
        <taxon>Embryophyta</taxon>
        <taxon>Tracheophyta</taxon>
        <taxon>Spermatophyta</taxon>
        <taxon>Magnoliopsida</taxon>
        <taxon>eudicotyledons</taxon>
        <taxon>Gunneridae</taxon>
        <taxon>Pentapetalae</taxon>
        <taxon>rosids</taxon>
        <taxon>fabids</taxon>
        <taxon>Fabales</taxon>
        <taxon>Fabaceae</taxon>
        <taxon>Papilionoideae</taxon>
        <taxon>50 kb inversion clade</taxon>
        <taxon>NPAAA clade</taxon>
        <taxon>indigoferoid/millettioid clade</taxon>
        <taxon>Phaseoleae</taxon>
        <taxon>Vigna</taxon>
    </lineage>
</organism>
<dbReference type="Proteomes" id="UP000053144">
    <property type="component" value="Chromosome 4"/>
</dbReference>
<evidence type="ECO:0000256" key="1">
    <source>
        <dbReference type="SAM" id="MobiDB-lite"/>
    </source>
</evidence>
<reference evidence="3" key="1">
    <citation type="journal article" date="2015" name="Proc. Natl. Acad. Sci. U.S.A.">
        <title>Genome sequencing of adzuki bean (Vigna angularis) provides insight into high starch and low fat accumulation and domestication.</title>
        <authorList>
            <person name="Yang K."/>
            <person name="Tian Z."/>
            <person name="Chen C."/>
            <person name="Luo L."/>
            <person name="Zhao B."/>
            <person name="Wang Z."/>
            <person name="Yu L."/>
            <person name="Li Y."/>
            <person name="Sun Y."/>
            <person name="Li W."/>
            <person name="Chen Y."/>
            <person name="Li Y."/>
            <person name="Zhang Y."/>
            <person name="Ai D."/>
            <person name="Zhao J."/>
            <person name="Shang C."/>
            <person name="Ma Y."/>
            <person name="Wu B."/>
            <person name="Wang M."/>
            <person name="Gao L."/>
            <person name="Sun D."/>
            <person name="Zhang P."/>
            <person name="Guo F."/>
            <person name="Wang W."/>
            <person name="Li Y."/>
            <person name="Wang J."/>
            <person name="Varshney R.K."/>
            <person name="Wang J."/>
            <person name="Ling H.Q."/>
            <person name="Wan P."/>
        </authorList>
    </citation>
    <scope>NUCLEOTIDE SEQUENCE</scope>
    <source>
        <strain evidence="3">cv. Jingnong 6</strain>
    </source>
</reference>
<accession>A0A0L9UG28</accession>
<feature type="region of interest" description="Disordered" evidence="1">
    <location>
        <begin position="312"/>
        <end position="372"/>
    </location>
</feature>
<feature type="compositionally biased region" description="Polar residues" evidence="1">
    <location>
        <begin position="312"/>
        <end position="322"/>
    </location>
</feature>
<protein>
    <submittedName>
        <fullName evidence="2">Uncharacterized protein</fullName>
    </submittedName>
</protein>
<dbReference type="EMBL" id="CM003374">
    <property type="protein sequence ID" value="KOM41666.1"/>
    <property type="molecule type" value="Genomic_DNA"/>
</dbReference>
<proteinExistence type="predicted"/>
<dbReference type="Gramene" id="KOM41666">
    <property type="protein sequence ID" value="KOM41666"/>
    <property type="gene ID" value="LR48_Vigan04g186400"/>
</dbReference>
<dbReference type="AlphaFoldDB" id="A0A0L9UG28"/>
<feature type="compositionally biased region" description="Low complexity" evidence="1">
    <location>
        <begin position="354"/>
        <end position="370"/>
    </location>
</feature>
<name>A0A0L9UG28_PHAAN</name>
<sequence>MDYVENMDRDFEADNLGIFSDWNDDDFQPTFLQTDTALTDLDDANLMEHFNSQIELPPLPSSILEPMTETIDHTLWPYEGSGAPPLTFVPNPLPPLQPNTPLLNPQQLDNLPSSSSSGEGLMLDALPTLQSQDMTLAGYFNQLSELQNANSVSIDNNNYNVFNTNQSSSYPGLLHQNTGRPGNTERTQSCGPFAQSIRSTLFTQHDDASNSRAAWSSRSPQPFSQVQNQIDHASNLQQVLDLHSQDSRRSVYPTFPRYPYLYGNQDQHHLPQVMMPNNQGQQNSSSMQQWSEPSDAIQRILNMNPSRMINRNVSGITDQNGIPTERVPYVPPRRGRPPKRREPIESYVQRSNVSTETGRRGSSTSQRTNRMTNSIVIRDQSAVRPNRPSAPRLFDNAVYDMGFERQER</sequence>